<keyword evidence="1" id="KW-0812">Transmembrane</keyword>
<proteinExistence type="predicted"/>
<evidence type="ECO:0000256" key="1">
    <source>
        <dbReference type="SAM" id="Phobius"/>
    </source>
</evidence>
<dbReference type="CDD" id="cd03392">
    <property type="entry name" value="PAP2_like_2"/>
    <property type="match status" value="1"/>
</dbReference>
<dbReference type="Gene3D" id="1.20.144.10">
    <property type="entry name" value="Phosphatidic acid phosphatase type 2/haloperoxidase"/>
    <property type="match status" value="1"/>
</dbReference>
<dbReference type="SUPFAM" id="SSF48317">
    <property type="entry name" value="Acid phosphatase/Vanadium-dependent haloperoxidase"/>
    <property type="match status" value="1"/>
</dbReference>
<protein>
    <submittedName>
        <fullName evidence="3">Phosphatase PAP2 family protein</fullName>
    </submittedName>
</protein>
<dbReference type="PANTHER" id="PTHR14969">
    <property type="entry name" value="SPHINGOSINE-1-PHOSPHATE PHOSPHOHYDROLASE"/>
    <property type="match status" value="1"/>
</dbReference>
<dbReference type="SMART" id="SM00014">
    <property type="entry name" value="acidPPc"/>
    <property type="match status" value="1"/>
</dbReference>
<keyword evidence="1" id="KW-0472">Membrane</keyword>
<name>A0ABU8LRX3_9MICO</name>
<sequence length="229" mass="24627">MTDETFTEPEARRQLNATRLWLVLAGLVLVVTAAALGAWAFSLGDEPFAIDLWWNTLVVSWESSFMLGFSLFMNFVGGGWFGVLVVPVGSALALLVAGHRWAAFYLLVALIFSAGLVQILKHLFGRIRPEEIIVLSDHGSFPSGHVANAATMSVAFLVIFPRLWVFIVGTAWVALMALSRTYVHAHWLSDTLGGACVGGGAALIVAALFVARLAVEDRARTATALTGRA</sequence>
<dbReference type="PANTHER" id="PTHR14969:SF13">
    <property type="entry name" value="AT30094P"/>
    <property type="match status" value="1"/>
</dbReference>
<feature type="transmembrane region" description="Helical" evidence="1">
    <location>
        <begin position="79"/>
        <end position="97"/>
    </location>
</feature>
<feature type="transmembrane region" description="Helical" evidence="1">
    <location>
        <begin position="20"/>
        <end position="40"/>
    </location>
</feature>
<dbReference type="InterPro" id="IPR036938">
    <property type="entry name" value="PAP2/HPO_sf"/>
</dbReference>
<reference evidence="3 4" key="1">
    <citation type="submission" date="2024-02" db="EMBL/GenBank/DDBJ databases">
        <authorList>
            <person name="Saticioglu I.B."/>
        </authorList>
    </citation>
    <scope>NUCLEOTIDE SEQUENCE [LARGE SCALE GENOMIC DNA]</scope>
    <source>
        <strain evidence="3 4">Mu-86</strain>
    </source>
</reference>
<feature type="transmembrane region" description="Helical" evidence="1">
    <location>
        <begin position="52"/>
        <end position="72"/>
    </location>
</feature>
<organism evidence="3 4">
    <name type="scientific">Microbacterium marmarense</name>
    <dbReference type="NCBI Taxonomy" id="3122051"/>
    <lineage>
        <taxon>Bacteria</taxon>
        <taxon>Bacillati</taxon>
        <taxon>Actinomycetota</taxon>
        <taxon>Actinomycetes</taxon>
        <taxon>Micrococcales</taxon>
        <taxon>Microbacteriaceae</taxon>
        <taxon>Microbacterium</taxon>
    </lineage>
</organism>
<evidence type="ECO:0000313" key="4">
    <source>
        <dbReference type="Proteomes" id="UP001368654"/>
    </source>
</evidence>
<dbReference type="EMBL" id="JBBDGL010000001">
    <property type="protein sequence ID" value="MEJ1155002.1"/>
    <property type="molecule type" value="Genomic_DNA"/>
</dbReference>
<keyword evidence="4" id="KW-1185">Reference proteome</keyword>
<feature type="transmembrane region" description="Helical" evidence="1">
    <location>
        <begin position="154"/>
        <end position="179"/>
    </location>
</feature>
<gene>
    <name evidence="3" type="ORF">WDU96_05220</name>
</gene>
<evidence type="ECO:0000259" key="2">
    <source>
        <dbReference type="SMART" id="SM00014"/>
    </source>
</evidence>
<evidence type="ECO:0000313" key="3">
    <source>
        <dbReference type="EMBL" id="MEJ1155002.1"/>
    </source>
</evidence>
<dbReference type="InterPro" id="IPR000326">
    <property type="entry name" value="PAP2/HPO"/>
</dbReference>
<dbReference type="Proteomes" id="UP001368654">
    <property type="component" value="Unassembled WGS sequence"/>
</dbReference>
<keyword evidence="1" id="KW-1133">Transmembrane helix</keyword>
<feature type="transmembrane region" description="Helical" evidence="1">
    <location>
        <begin position="103"/>
        <end position="120"/>
    </location>
</feature>
<dbReference type="Pfam" id="PF01569">
    <property type="entry name" value="PAP2"/>
    <property type="match status" value="1"/>
</dbReference>
<feature type="domain" description="Phosphatidic acid phosphatase type 2/haloperoxidase" evidence="2">
    <location>
        <begin position="102"/>
        <end position="206"/>
    </location>
</feature>
<feature type="transmembrane region" description="Helical" evidence="1">
    <location>
        <begin position="191"/>
        <end position="211"/>
    </location>
</feature>
<accession>A0ABU8LRX3</accession>
<dbReference type="RefSeq" id="WP_337337419.1">
    <property type="nucleotide sequence ID" value="NZ_JBBDGL010000001.1"/>
</dbReference>
<comment type="caution">
    <text evidence="3">The sequence shown here is derived from an EMBL/GenBank/DDBJ whole genome shotgun (WGS) entry which is preliminary data.</text>
</comment>